<dbReference type="EMBL" id="BK032555">
    <property type="protein sequence ID" value="DAF47507.1"/>
    <property type="molecule type" value="Genomic_DNA"/>
</dbReference>
<organism evidence="1">
    <name type="scientific">Phage sp. ctGns7</name>
    <dbReference type="NCBI Taxonomy" id="2828003"/>
    <lineage>
        <taxon>Viruses</taxon>
    </lineage>
</organism>
<sequence length="278" mass="33342">MYLHKSLDENGIEKKLPIFEAGDIVYFINYDRKVPKISRHYRVDIGIVYDDWFYTNEVKVSSLVPKEDRLVNGVSWNEFKTPTKVMPLVSNDRKLKPYEIYNKYVHITHEKTSIFYKDIDISNRDEIVKYVLSKDLIPLVERDNSYISFRYDDSGKGYYLTREYDPYVHPFIYISKYYSKYVWENEHKLCYSDTFSIGFNYNKIKTLCDKLNELQILHKEKIDNMTELDFVIEEIDDVCGKYNKIYCDDIYYTRAVKQWLLAKKNADKLCVRLYCGDI</sequence>
<accession>A0A8S5S9L3</accession>
<evidence type="ECO:0000313" key="1">
    <source>
        <dbReference type="EMBL" id="DAF47507.1"/>
    </source>
</evidence>
<proteinExistence type="predicted"/>
<reference evidence="1" key="1">
    <citation type="journal article" date="2021" name="Proc. Natl. Acad. Sci. U.S.A.">
        <title>A Catalog of Tens of Thousands of Viruses from Human Metagenomes Reveals Hidden Associations with Chronic Diseases.</title>
        <authorList>
            <person name="Tisza M.J."/>
            <person name="Buck C.B."/>
        </authorList>
    </citation>
    <scope>NUCLEOTIDE SEQUENCE</scope>
    <source>
        <strain evidence="1">CtGns7</strain>
    </source>
</reference>
<protein>
    <submittedName>
        <fullName evidence="1">Uncharacterized protein</fullName>
    </submittedName>
</protein>
<name>A0A8S5S9L3_9VIRU</name>